<dbReference type="SUPFAM" id="SSF53474">
    <property type="entry name" value="alpha/beta-Hydrolases"/>
    <property type="match status" value="1"/>
</dbReference>
<dbReference type="EMBL" id="JAFLVR010000016">
    <property type="protein sequence ID" value="MBO0452056.1"/>
    <property type="molecule type" value="Genomic_DNA"/>
</dbReference>
<name>A0ABS3HF36_9ENTE</name>
<organism evidence="1 2">
    <name type="scientific">Candidatus Enterococcus murrayae</name>
    <dbReference type="NCBI Taxonomy" id="2815321"/>
    <lineage>
        <taxon>Bacteria</taxon>
        <taxon>Bacillati</taxon>
        <taxon>Bacillota</taxon>
        <taxon>Bacilli</taxon>
        <taxon>Lactobacillales</taxon>
        <taxon>Enterococcaceae</taxon>
        <taxon>Enterococcus</taxon>
    </lineage>
</organism>
<reference evidence="1 2" key="1">
    <citation type="submission" date="2021-03" db="EMBL/GenBank/DDBJ databases">
        <title>Enterococcal diversity collection.</title>
        <authorList>
            <person name="Gilmore M.S."/>
            <person name="Schwartzman J."/>
            <person name="Van Tyne D."/>
            <person name="Martin M."/>
            <person name="Earl A.M."/>
            <person name="Manson A.L."/>
            <person name="Straub T."/>
            <person name="Salamzade R."/>
            <person name="Saavedra J."/>
            <person name="Lebreton F."/>
            <person name="Prichula J."/>
            <person name="Schaufler K."/>
            <person name="Gaca A."/>
            <person name="Sgardioli B."/>
            <person name="Wagenaar J."/>
            <person name="Strong T."/>
        </authorList>
    </citation>
    <scope>NUCLEOTIDE SEQUENCE [LARGE SCALE GENOMIC DNA]</scope>
    <source>
        <strain evidence="1 2">MJM16</strain>
    </source>
</reference>
<accession>A0ABS3HF36</accession>
<dbReference type="InterPro" id="IPR022267">
    <property type="entry name" value="Asp2"/>
</dbReference>
<dbReference type="RefSeq" id="WP_207107837.1">
    <property type="nucleotide sequence ID" value="NZ_JAFLVR010000016.1"/>
</dbReference>
<evidence type="ECO:0000313" key="2">
    <source>
        <dbReference type="Proteomes" id="UP000664495"/>
    </source>
</evidence>
<gene>
    <name evidence="1" type="primary">asp2</name>
    <name evidence="1" type="ORF">JZO85_07235</name>
</gene>
<evidence type="ECO:0000313" key="1">
    <source>
        <dbReference type="EMBL" id="MBO0452056.1"/>
    </source>
</evidence>
<dbReference type="InterPro" id="IPR029058">
    <property type="entry name" value="AB_hydrolase_fold"/>
</dbReference>
<comment type="caution">
    <text evidence="1">The sequence shown here is derived from an EMBL/GenBank/DDBJ whole genome shotgun (WGS) entry which is preliminary data.</text>
</comment>
<dbReference type="Pfam" id="PF16929">
    <property type="entry name" value="Asp2"/>
    <property type="match status" value="1"/>
</dbReference>
<keyword evidence="2" id="KW-1185">Reference proteome</keyword>
<dbReference type="NCBIfam" id="TIGR03712">
    <property type="entry name" value="acc_sec_asp2"/>
    <property type="match status" value="1"/>
</dbReference>
<proteinExistence type="predicted"/>
<dbReference type="Proteomes" id="UP000664495">
    <property type="component" value="Unassembled WGS sequence"/>
</dbReference>
<protein>
    <submittedName>
        <fullName evidence="1">Accessory Sec system protein Asp2</fullName>
    </submittedName>
</protein>
<sequence>MAKKIRLIHIGEREITNLEAVSSSFQYKWLPGDYNFQIDEQEIGLFIEGQFNKKYSRAVFILGSNAGILTNNSDLLVQLPAYQILYARNANLSSEIERVLVLKEAISIETKEMAQVFQFVNQQYTVRQSGYKLSNDHIHVCSDFDGTVQKCGNSYIELEGNFSPQFSQVLSWKMTNLIKADERMTFYSELAVLSGDVDLLFKIFLVKENTSEVVQIVEVPFEKLQKNEKTIFEQPVNCYINVSLYARGKSGKIQISQVHIRKALADKSSMIPGGNKIVDEEHLSGEVFYYFNAGDLKPPLAIYFSGYRPAEGFEGRRMMSSMGGGPFMLIADPRLEGGNFYLGSEEFEQKIVDVILDKLKLLGFKNSDLILSGLSMGTFGALYYASDLKPNSVIIGKPLANIGTIALNERVLRPNGFPTSLDMLYYNTGESTIEAAEKLNQKFWDKFAAGDYSNTTFAIAYMKQDDYDKEAFPQLFNVLKENRSTARVLYKGLVGRHNDNSTGINKWFLKQYRNILFNSFQRIMDDFE</sequence>